<dbReference type="RefSeq" id="WP_153729786.1">
    <property type="nucleotide sequence ID" value="NZ_WJNH01000013.1"/>
</dbReference>
<proteinExistence type="predicted"/>
<organism evidence="1 2">
    <name type="scientific">Salinibacillus xinjiangensis</name>
    <dbReference type="NCBI Taxonomy" id="1229268"/>
    <lineage>
        <taxon>Bacteria</taxon>
        <taxon>Bacillati</taxon>
        <taxon>Bacillota</taxon>
        <taxon>Bacilli</taxon>
        <taxon>Bacillales</taxon>
        <taxon>Bacillaceae</taxon>
        <taxon>Salinibacillus</taxon>
    </lineage>
</organism>
<dbReference type="AlphaFoldDB" id="A0A6G1XAG7"/>
<sequence>MTSICRLLEETPSGTAVKELMMNGEDVSGVEEFVRYDRKRGLAYFTNSSNSTFVAICERIDMIEFTTSNKKK</sequence>
<reference evidence="1 2" key="1">
    <citation type="submission" date="2019-11" db="EMBL/GenBank/DDBJ databases">
        <authorList>
            <person name="Li J."/>
        </authorList>
    </citation>
    <scope>NUCLEOTIDE SEQUENCE [LARGE SCALE GENOMIC DNA]</scope>
    <source>
        <strain evidence="1 2">J4</strain>
    </source>
</reference>
<dbReference type="Proteomes" id="UP000480185">
    <property type="component" value="Unassembled WGS sequence"/>
</dbReference>
<comment type="caution">
    <text evidence="1">The sequence shown here is derived from an EMBL/GenBank/DDBJ whole genome shotgun (WGS) entry which is preliminary data.</text>
</comment>
<accession>A0A6G1XAG7</accession>
<dbReference type="EMBL" id="WJNH01000013">
    <property type="protein sequence ID" value="MRG87896.1"/>
    <property type="molecule type" value="Genomic_DNA"/>
</dbReference>
<name>A0A6G1XAG7_9BACI</name>
<protein>
    <submittedName>
        <fullName evidence="1">Uncharacterized protein</fullName>
    </submittedName>
</protein>
<evidence type="ECO:0000313" key="2">
    <source>
        <dbReference type="Proteomes" id="UP000480185"/>
    </source>
</evidence>
<keyword evidence="2" id="KW-1185">Reference proteome</keyword>
<evidence type="ECO:0000313" key="1">
    <source>
        <dbReference type="EMBL" id="MRG87896.1"/>
    </source>
</evidence>
<gene>
    <name evidence="1" type="ORF">GH754_16655</name>
</gene>
<dbReference type="OrthoDB" id="2885291at2"/>